<dbReference type="PANTHER" id="PTHR34384">
    <property type="entry name" value="L-2,3-DIAMINOPROPANOATE--CITRATE LIGASE"/>
    <property type="match status" value="1"/>
</dbReference>
<feature type="domain" description="Aerobactin siderophore biosynthesis IucA/IucC-like C-terminal" evidence="6">
    <location>
        <begin position="273"/>
        <end position="390"/>
    </location>
</feature>
<keyword evidence="4" id="KW-1133">Transmembrane helix</keyword>
<feature type="transmembrane region" description="Helical" evidence="4">
    <location>
        <begin position="346"/>
        <end position="373"/>
    </location>
</feature>
<feature type="domain" description="Aerobactin siderophore biosynthesis IucA/IucC N-terminal" evidence="5">
    <location>
        <begin position="71"/>
        <end position="116"/>
    </location>
</feature>
<evidence type="ECO:0000256" key="3">
    <source>
        <dbReference type="SAM" id="MobiDB-lite"/>
    </source>
</evidence>
<dbReference type="Gene3D" id="1.10.510.40">
    <property type="match status" value="1"/>
</dbReference>
<name>A0ABV9TP26_9ACTN</name>
<evidence type="ECO:0000256" key="1">
    <source>
        <dbReference type="ARBA" id="ARBA00004924"/>
    </source>
</evidence>
<sequence length="483" mass="51815">MDAGQELRLTEVLAIARRVADPHDDVAALARECREALTATLLCESSRPGVMQRLARADPLGPGVFYETLAAHTEHPVYPCAHARAGLAPSDLRRYAPEFAPEFPLRWARVPKDDITSVGDLPGWWPGPELFPVHPLAVSAVRKHTEVLPEAFRPVRPTLSMRTVAADALVHLKVPLPTSTLGLRNRRTIVPGTLPDGALAEKLLRDVLAEEDHPVLLADEQTYGHAGTPFLAYLVRRFPAETAHAHVVPVAALTAPHPDGGLVIEQWDVRNLFGQYLDALLGWNVALFRRGIALEAHQQNVALVLAPGEPLRLLLKDNDGMLVNPDVLGAPCPFEDRRMRTRDREALARVFITITLHLCAAAPAFALAAHGLLPRAEGLAMIRDRLDALLCPSTAPGPSTALGPTATLGPSTGPGPSTGLGPSTALDAGAEIAFLRARVLDAPTLPAKAMVTAGTLVDKVRTGAADINKHYGPDGPNYLRDLT</sequence>
<organism evidence="7 8">
    <name type="scientific">Actinomadura gamaensis</name>
    <dbReference type="NCBI Taxonomy" id="1763541"/>
    <lineage>
        <taxon>Bacteria</taxon>
        <taxon>Bacillati</taxon>
        <taxon>Actinomycetota</taxon>
        <taxon>Actinomycetes</taxon>
        <taxon>Streptosporangiales</taxon>
        <taxon>Thermomonosporaceae</taxon>
        <taxon>Actinomadura</taxon>
    </lineage>
</organism>
<dbReference type="Pfam" id="PF06276">
    <property type="entry name" value="FhuF"/>
    <property type="match status" value="1"/>
</dbReference>
<dbReference type="InterPro" id="IPR022770">
    <property type="entry name" value="IucA/IucC-like_C"/>
</dbReference>
<dbReference type="RefSeq" id="WP_378251575.1">
    <property type="nucleotide sequence ID" value="NZ_JBHSIT010000001.1"/>
</dbReference>
<dbReference type="InterPro" id="IPR037455">
    <property type="entry name" value="LucA/IucC-like"/>
</dbReference>
<evidence type="ECO:0000256" key="2">
    <source>
        <dbReference type="ARBA" id="ARBA00007832"/>
    </source>
</evidence>
<dbReference type="PANTHER" id="PTHR34384:SF5">
    <property type="entry name" value="L-2,3-DIAMINOPROPANOATE--CITRATE LIGASE"/>
    <property type="match status" value="1"/>
</dbReference>
<keyword evidence="4" id="KW-0812">Transmembrane</keyword>
<dbReference type="Pfam" id="PF04183">
    <property type="entry name" value="IucA_IucC"/>
    <property type="match status" value="2"/>
</dbReference>
<protein>
    <submittedName>
        <fullName evidence="7">IucA/IucC family protein</fullName>
    </submittedName>
</protein>
<dbReference type="Proteomes" id="UP001595872">
    <property type="component" value="Unassembled WGS sequence"/>
</dbReference>
<feature type="compositionally biased region" description="Low complexity" evidence="3">
    <location>
        <begin position="402"/>
        <end position="419"/>
    </location>
</feature>
<evidence type="ECO:0000259" key="5">
    <source>
        <dbReference type="Pfam" id="PF04183"/>
    </source>
</evidence>
<evidence type="ECO:0000256" key="4">
    <source>
        <dbReference type="SAM" id="Phobius"/>
    </source>
</evidence>
<evidence type="ECO:0000313" key="7">
    <source>
        <dbReference type="EMBL" id="MFC4905837.1"/>
    </source>
</evidence>
<comment type="similarity">
    <text evidence="2">Belongs to the IucA/IucC family.</text>
</comment>
<comment type="pathway">
    <text evidence="1">Siderophore biosynthesis.</text>
</comment>
<evidence type="ECO:0000313" key="8">
    <source>
        <dbReference type="Proteomes" id="UP001595872"/>
    </source>
</evidence>
<gene>
    <name evidence="7" type="ORF">ACFPCY_00760</name>
</gene>
<accession>A0ABV9TP26</accession>
<feature type="region of interest" description="Disordered" evidence="3">
    <location>
        <begin position="400"/>
        <end position="419"/>
    </location>
</feature>
<dbReference type="InterPro" id="IPR007310">
    <property type="entry name" value="Aerobactin_biosyn_IucA/IucC_N"/>
</dbReference>
<comment type="caution">
    <text evidence="7">The sequence shown here is derived from an EMBL/GenBank/DDBJ whole genome shotgun (WGS) entry which is preliminary data.</text>
</comment>
<dbReference type="EMBL" id="JBHSIT010000001">
    <property type="protein sequence ID" value="MFC4905837.1"/>
    <property type="molecule type" value="Genomic_DNA"/>
</dbReference>
<reference evidence="8" key="1">
    <citation type="journal article" date="2019" name="Int. J. Syst. Evol. Microbiol.">
        <title>The Global Catalogue of Microorganisms (GCM) 10K type strain sequencing project: providing services to taxonomists for standard genome sequencing and annotation.</title>
        <authorList>
            <consortium name="The Broad Institute Genomics Platform"/>
            <consortium name="The Broad Institute Genome Sequencing Center for Infectious Disease"/>
            <person name="Wu L."/>
            <person name="Ma J."/>
        </authorList>
    </citation>
    <scope>NUCLEOTIDE SEQUENCE [LARGE SCALE GENOMIC DNA]</scope>
    <source>
        <strain evidence="8">KLKA75</strain>
    </source>
</reference>
<feature type="domain" description="Aerobactin siderophore biosynthesis IucA/IucC N-terminal" evidence="5">
    <location>
        <begin position="143"/>
        <end position="255"/>
    </location>
</feature>
<evidence type="ECO:0000259" key="6">
    <source>
        <dbReference type="Pfam" id="PF06276"/>
    </source>
</evidence>
<keyword evidence="4" id="KW-0472">Membrane</keyword>
<keyword evidence="8" id="KW-1185">Reference proteome</keyword>
<proteinExistence type="inferred from homology"/>